<gene>
    <name evidence="1" type="ORF">EV420DRAFT_1122655</name>
</gene>
<reference evidence="1" key="1">
    <citation type="submission" date="2023-06" db="EMBL/GenBank/DDBJ databases">
        <authorList>
            <consortium name="Lawrence Berkeley National Laboratory"/>
            <person name="Ahrendt S."/>
            <person name="Sahu N."/>
            <person name="Indic B."/>
            <person name="Wong-Bajracharya J."/>
            <person name="Merenyi Z."/>
            <person name="Ke H.-M."/>
            <person name="Monk M."/>
            <person name="Kocsube S."/>
            <person name="Drula E."/>
            <person name="Lipzen A."/>
            <person name="Balint B."/>
            <person name="Henrissat B."/>
            <person name="Andreopoulos B."/>
            <person name="Martin F.M."/>
            <person name="Harder C.B."/>
            <person name="Rigling D."/>
            <person name="Ford K.L."/>
            <person name="Foster G.D."/>
            <person name="Pangilinan J."/>
            <person name="Papanicolaou A."/>
            <person name="Barry K."/>
            <person name="LaButti K."/>
            <person name="Viragh M."/>
            <person name="Koriabine M."/>
            <person name="Yan M."/>
            <person name="Riley R."/>
            <person name="Champramary S."/>
            <person name="Plett K.L."/>
            <person name="Tsai I.J."/>
            <person name="Slot J."/>
            <person name="Sipos G."/>
            <person name="Plett J."/>
            <person name="Nagy L.G."/>
            <person name="Grigoriev I.V."/>
        </authorList>
    </citation>
    <scope>NUCLEOTIDE SEQUENCE</scope>
    <source>
        <strain evidence="1">CCBAS 213</strain>
    </source>
</reference>
<dbReference type="EMBL" id="JAUEPS010000071">
    <property type="protein sequence ID" value="KAK0441244.1"/>
    <property type="molecule type" value="Genomic_DNA"/>
</dbReference>
<dbReference type="AlphaFoldDB" id="A0AA39MPH0"/>
<evidence type="ECO:0000313" key="1">
    <source>
        <dbReference type="EMBL" id="KAK0441244.1"/>
    </source>
</evidence>
<name>A0AA39MPH0_ARMTA</name>
<accession>A0AA39MPH0</accession>
<evidence type="ECO:0000313" key="2">
    <source>
        <dbReference type="Proteomes" id="UP001175211"/>
    </source>
</evidence>
<dbReference type="Proteomes" id="UP001175211">
    <property type="component" value="Unassembled WGS sequence"/>
</dbReference>
<dbReference type="RefSeq" id="XP_060323930.1">
    <property type="nucleotide sequence ID" value="XM_060465927.1"/>
</dbReference>
<sequence length="206" mass="23683">MGQYWKLVNIDRRQELRGWGKLGEVFFRRFDDVIELLAGPWAGCRIMCIGDNMGKCPPDVLISEEATEIKNLPGRSYYSDEDEDSSDADDPSKTLYRLSDWRYKEIESTEYVNLRGMVLRNLTKHVYVRRDVVIEELKRSGRGGDIGNILLTDICWSEDSSCAMMLDLSRGGWAGVVPLSSVEDEEEEWEDVTGDQVKLTRFALRR</sequence>
<keyword evidence="2" id="KW-1185">Reference proteome</keyword>
<dbReference type="GeneID" id="85349475"/>
<proteinExistence type="predicted"/>
<organism evidence="1 2">
    <name type="scientific">Armillaria tabescens</name>
    <name type="common">Ringless honey mushroom</name>
    <name type="synonym">Agaricus tabescens</name>
    <dbReference type="NCBI Taxonomy" id="1929756"/>
    <lineage>
        <taxon>Eukaryota</taxon>
        <taxon>Fungi</taxon>
        <taxon>Dikarya</taxon>
        <taxon>Basidiomycota</taxon>
        <taxon>Agaricomycotina</taxon>
        <taxon>Agaricomycetes</taxon>
        <taxon>Agaricomycetidae</taxon>
        <taxon>Agaricales</taxon>
        <taxon>Marasmiineae</taxon>
        <taxon>Physalacriaceae</taxon>
        <taxon>Desarmillaria</taxon>
    </lineage>
</organism>
<comment type="caution">
    <text evidence="1">The sequence shown here is derived from an EMBL/GenBank/DDBJ whole genome shotgun (WGS) entry which is preliminary data.</text>
</comment>
<protein>
    <submittedName>
        <fullName evidence="1">Uncharacterized protein</fullName>
    </submittedName>
</protein>